<dbReference type="InterPro" id="IPR001680">
    <property type="entry name" value="WD40_rpt"/>
</dbReference>
<dbReference type="Pfam" id="PF24883">
    <property type="entry name" value="NPHP3_N"/>
    <property type="match status" value="1"/>
</dbReference>
<feature type="repeat" description="WD" evidence="3">
    <location>
        <begin position="967"/>
        <end position="1008"/>
    </location>
</feature>
<evidence type="ECO:0000259" key="5">
    <source>
        <dbReference type="PROSITE" id="PS50837"/>
    </source>
</evidence>
<feature type="repeat" description="WD" evidence="3">
    <location>
        <begin position="1223"/>
        <end position="1264"/>
    </location>
</feature>
<dbReference type="InterPro" id="IPR027417">
    <property type="entry name" value="P-loop_NTPase"/>
</dbReference>
<reference evidence="6 7" key="1">
    <citation type="submission" date="2014-06" db="EMBL/GenBank/DDBJ databases">
        <title>Evolutionary Origins and Diversification of the Mycorrhizal Mutualists.</title>
        <authorList>
            <consortium name="DOE Joint Genome Institute"/>
            <consortium name="Mycorrhizal Genomics Consortium"/>
            <person name="Kohler A."/>
            <person name="Kuo A."/>
            <person name="Nagy L.G."/>
            <person name="Floudas D."/>
            <person name="Copeland A."/>
            <person name="Barry K.W."/>
            <person name="Cichocki N."/>
            <person name="Veneault-Fourrey C."/>
            <person name="LaButti K."/>
            <person name="Lindquist E.A."/>
            <person name="Lipzen A."/>
            <person name="Lundell T."/>
            <person name="Morin E."/>
            <person name="Murat C."/>
            <person name="Riley R."/>
            <person name="Ohm R."/>
            <person name="Sun H."/>
            <person name="Tunlid A."/>
            <person name="Henrissat B."/>
            <person name="Grigoriev I.V."/>
            <person name="Hibbett D.S."/>
            <person name="Martin F."/>
        </authorList>
    </citation>
    <scope>NUCLEOTIDE SEQUENCE [LARGE SCALE GENOMIC DNA]</scope>
    <source>
        <strain evidence="6 7">SS14</strain>
    </source>
</reference>
<feature type="repeat" description="WD" evidence="3">
    <location>
        <begin position="1009"/>
        <end position="1050"/>
    </location>
</feature>
<evidence type="ECO:0000313" key="6">
    <source>
        <dbReference type="EMBL" id="KIJ43035.1"/>
    </source>
</evidence>
<protein>
    <recommendedName>
        <fullName evidence="5">NACHT domain-containing protein</fullName>
    </recommendedName>
</protein>
<dbReference type="InterPro" id="IPR015943">
    <property type="entry name" value="WD40/YVTN_repeat-like_dom_sf"/>
</dbReference>
<dbReference type="OrthoDB" id="538223at2759"/>
<dbReference type="SUPFAM" id="SSF52540">
    <property type="entry name" value="P-loop containing nucleoside triphosphate hydrolases"/>
    <property type="match status" value="1"/>
</dbReference>
<dbReference type="InterPro" id="IPR020472">
    <property type="entry name" value="WD40_PAC1"/>
</dbReference>
<dbReference type="Pfam" id="PF00400">
    <property type="entry name" value="WD40"/>
    <property type="match status" value="9"/>
</dbReference>
<feature type="repeat" description="WD" evidence="3">
    <location>
        <begin position="1265"/>
        <end position="1306"/>
    </location>
</feature>
<dbReference type="InterPro" id="IPR019775">
    <property type="entry name" value="WD40_repeat_CS"/>
</dbReference>
<dbReference type="InterPro" id="IPR011047">
    <property type="entry name" value="Quinoprotein_ADH-like_sf"/>
</dbReference>
<keyword evidence="7" id="KW-1185">Reference proteome</keyword>
<dbReference type="InterPro" id="IPR056884">
    <property type="entry name" value="NPHP3-like_N"/>
</dbReference>
<gene>
    <name evidence="6" type="ORF">M422DRAFT_779888</name>
</gene>
<evidence type="ECO:0000313" key="7">
    <source>
        <dbReference type="Proteomes" id="UP000054279"/>
    </source>
</evidence>
<feature type="repeat" description="WD" evidence="3">
    <location>
        <begin position="1137"/>
        <end position="1178"/>
    </location>
</feature>
<dbReference type="PRINTS" id="PR00320">
    <property type="entry name" value="GPROTEINBRPT"/>
</dbReference>
<dbReference type="PROSITE" id="PS50294">
    <property type="entry name" value="WD_REPEATS_REGION"/>
    <property type="match status" value="13"/>
</dbReference>
<name>A0A0C9VWB1_SPHS4</name>
<dbReference type="CDD" id="cd00200">
    <property type="entry name" value="WD40"/>
    <property type="match status" value="2"/>
</dbReference>
<dbReference type="Proteomes" id="UP000054279">
    <property type="component" value="Unassembled WGS sequence"/>
</dbReference>
<dbReference type="InterPro" id="IPR036322">
    <property type="entry name" value="WD40_repeat_dom_sf"/>
</dbReference>
<dbReference type="Gene3D" id="2.130.10.10">
    <property type="entry name" value="YVTN repeat-like/Quinoprotein amine dehydrogenase"/>
    <property type="match status" value="6"/>
</dbReference>
<dbReference type="SUPFAM" id="SSF50978">
    <property type="entry name" value="WD40 repeat-like"/>
    <property type="match status" value="1"/>
</dbReference>
<feature type="repeat" description="WD" evidence="3">
    <location>
        <begin position="1351"/>
        <end position="1392"/>
    </location>
</feature>
<dbReference type="PROSITE" id="PS50082">
    <property type="entry name" value="WD_REPEATS_2"/>
    <property type="match status" value="13"/>
</dbReference>
<evidence type="ECO:0000256" key="4">
    <source>
        <dbReference type="SAM" id="MobiDB-lite"/>
    </source>
</evidence>
<feature type="domain" description="NACHT" evidence="5">
    <location>
        <begin position="388"/>
        <end position="534"/>
    </location>
</feature>
<sequence length="1666" mass="184482">MDNKPHKPEKGGFRKSFLRSQRQPSDQGDPASSTNPANGSSSVSSAPPSSERKRDKFRKLIGKFGSSSGSTSSAAEPTVQPEDDVVNERDSGIVVTETVSRGNKDAGTAIQEARENVATLSFAGPLLTTASTTIGLGSEIGKGGNSALTTTASLLDKLKVFHKVTDTLSAMHPYAKIAVDIFTVITKLIEKQLEQDDKIQNLLDTMSRAYDVIETASPNEMDTERLKSLKQILEALIILTIHCGNFIKKYCQDTSLAKRTVKHALKDTTSRIDLYMTSFEQLQRALNDHATLVTQGVILQTEHEIIQIKRGALEIKANMEGIDQKLNQLHNDFKIRDMVCANGTGFNTEKMCLLGTRTQLIGEILEWINSPASRSNSLEETGLGSPQPIFWLHGVAGCGKSAVAHTVGQMLHRIHKLGSFFCFDVSQQSDHRHTNIFRTIAADLADQYPSFKLALVSALNRDLCGTNDLSKQWNDLLLEPALEVKESFEGPVVIIIDALDESGDEATRTALLSILVKEAHKLPSNFCFLVTSRTFPDIKEKMDTAKGLISKDIASVEVKQDIAAYFQFHLHELDATYFNQDRISLLVERAGGLFQWAFLAFKFIKASGYGGHTSKQQFEDLARMEPYHNDQEKSLKTLYIKILSQFFGKSGEDAMKRFRLVIGSILAVTQPVTASQLAHLLNYYDPAVSYKDTIQPVLKYMGALLSGVTADNIPIHPLHASFREFLIQDEASNQFYIDIKQANCYLAWATLNALLKELKFNICNLESSYIANTAVEDFQERIKNQISFTLTYSCHNWATHMSQVSDISMLLPGLNRFFNYYLLFWLEVLGLQNNLQVAIAELNTLLAGSMEMQCPSDITSLAHDILKFLQVFGPTIRHSTPHLYLSALSFSPQLSSFRIKYNIFFHQIPRVVNGWEQTWPLNQAVIHTSNWVYSLAISPDGKQIVTTSNNNLQLWNALTYEPVGQLLHGHTGYIWSVAFSPDGKKITSGSQDKTICIWDAEKQEILAYIKGHTDDVRSVAFSPDGKKIVSGSSDQTICICDTETQEIIVNLQGHTEAVYSVAFSPDSQKIVSGSGDKNLCIWDAEKYVLIGQPLQGHTKCVRSVAFAPDGKSIVSGSDDHKICIWDVKKQELISHPLQGHTASVWSVAFSPDGKMIVSGSWDKTVCIWNVEKQKLIGQSLNGHTDWIYSVAFSPDGKTILSGSDDNTVCIWDVERPELMNQSFQSLGTSVLSIAVSPDGKTVVSGHNNQIIYIWDVEKQEHIGQLQGHTAEVNSVAFSQDGMKIVSGSKDNTLCIWDAEKHKIIGQSLQGHSSWVQSVAFAPDGKTIVSGSDDKTICIWNVETQELIGQPLQGHTDYVRSVVFSPDGKKIGSGSADRTVCIWDVEKHKLIGQPFEGHTNYVQSVAFSPNGKMIVSGSADKTICIWDVEKQELIGQSLRGHTGWVRLVAFSPDGKTIASASNDRTIHIWDVEKHKLIGQPCRGHTDYIRSVAFSPDGKKIISGSDDNTIRIWDANIYDASKIATPSLTSSILDDLQDSRPPYPQCIIFSFNVEHALNDLTSFLEDNSSSESHDSSSDSHDSFFDCSYGYEPSSDSQYGHGSSPFLYMNSEGWIIGPENHLLLWIPPSYRKGLIWAGVLGVLGVPPVELDLSDFAHGKEWTKCYKGNS</sequence>
<evidence type="ECO:0000256" key="1">
    <source>
        <dbReference type="ARBA" id="ARBA00022574"/>
    </source>
</evidence>
<dbReference type="PANTHER" id="PTHR22847">
    <property type="entry name" value="WD40 REPEAT PROTEIN"/>
    <property type="match status" value="1"/>
</dbReference>
<feature type="repeat" description="WD" evidence="3">
    <location>
        <begin position="1437"/>
        <end position="1478"/>
    </location>
</feature>
<dbReference type="HOGENOM" id="CLU_000288_6_3_1"/>
<dbReference type="EMBL" id="KN837126">
    <property type="protein sequence ID" value="KIJ43035.1"/>
    <property type="molecule type" value="Genomic_DNA"/>
</dbReference>
<evidence type="ECO:0000256" key="2">
    <source>
        <dbReference type="ARBA" id="ARBA00022737"/>
    </source>
</evidence>
<dbReference type="GO" id="GO:1990234">
    <property type="term" value="C:transferase complex"/>
    <property type="evidence" value="ECO:0007669"/>
    <property type="project" value="UniProtKB-ARBA"/>
</dbReference>
<dbReference type="InterPro" id="IPR055442">
    <property type="entry name" value="Beta-prop_EML-like_2nd"/>
</dbReference>
<dbReference type="SUPFAM" id="SSF50998">
    <property type="entry name" value="Quinoprotein alcohol dehydrogenase-like"/>
    <property type="match status" value="1"/>
</dbReference>
<evidence type="ECO:0000256" key="3">
    <source>
        <dbReference type="PROSITE-ProRule" id="PRU00221"/>
    </source>
</evidence>
<feature type="repeat" description="WD" evidence="3">
    <location>
        <begin position="1051"/>
        <end position="1083"/>
    </location>
</feature>
<dbReference type="Gene3D" id="3.40.50.300">
    <property type="entry name" value="P-loop containing nucleotide triphosphate hydrolases"/>
    <property type="match status" value="1"/>
</dbReference>
<organism evidence="6 7">
    <name type="scientific">Sphaerobolus stellatus (strain SS14)</name>
    <dbReference type="NCBI Taxonomy" id="990650"/>
    <lineage>
        <taxon>Eukaryota</taxon>
        <taxon>Fungi</taxon>
        <taxon>Dikarya</taxon>
        <taxon>Basidiomycota</taxon>
        <taxon>Agaricomycotina</taxon>
        <taxon>Agaricomycetes</taxon>
        <taxon>Phallomycetidae</taxon>
        <taxon>Geastrales</taxon>
        <taxon>Sphaerobolaceae</taxon>
        <taxon>Sphaerobolus</taxon>
    </lineage>
</organism>
<feature type="repeat" description="WD" evidence="3">
    <location>
        <begin position="1480"/>
        <end position="1512"/>
    </location>
</feature>
<dbReference type="PANTHER" id="PTHR22847:SF637">
    <property type="entry name" value="WD REPEAT DOMAIN 5B"/>
    <property type="match status" value="1"/>
</dbReference>
<feature type="compositionally biased region" description="Basic and acidic residues" evidence="4">
    <location>
        <begin position="1"/>
        <end position="12"/>
    </location>
</feature>
<dbReference type="PROSITE" id="PS00678">
    <property type="entry name" value="WD_REPEATS_1"/>
    <property type="match status" value="8"/>
</dbReference>
<dbReference type="Pfam" id="PF23414">
    <property type="entry name" value="Beta-prop_EML_2"/>
    <property type="match status" value="1"/>
</dbReference>
<keyword evidence="2" id="KW-0677">Repeat</keyword>
<feature type="repeat" description="WD" evidence="3">
    <location>
        <begin position="1394"/>
        <end position="1435"/>
    </location>
</feature>
<accession>A0A0C9VWB1</accession>
<feature type="repeat" description="WD" evidence="3">
    <location>
        <begin position="1308"/>
        <end position="1349"/>
    </location>
</feature>
<feature type="region of interest" description="Disordered" evidence="4">
    <location>
        <begin position="1"/>
        <end position="84"/>
    </location>
</feature>
<keyword evidence="1 3" id="KW-0853">WD repeat</keyword>
<feature type="compositionally biased region" description="Low complexity" evidence="4">
    <location>
        <begin position="30"/>
        <end position="49"/>
    </location>
</feature>
<feature type="repeat" description="WD" evidence="3">
    <location>
        <begin position="1094"/>
        <end position="1135"/>
    </location>
</feature>
<dbReference type="InterPro" id="IPR007111">
    <property type="entry name" value="NACHT_NTPase"/>
</dbReference>
<proteinExistence type="predicted"/>
<dbReference type="SMART" id="SM00320">
    <property type="entry name" value="WD40"/>
    <property type="match status" value="14"/>
</dbReference>
<dbReference type="PROSITE" id="PS50837">
    <property type="entry name" value="NACHT"/>
    <property type="match status" value="1"/>
</dbReference>
<feature type="repeat" description="WD" evidence="3">
    <location>
        <begin position="1180"/>
        <end position="1221"/>
    </location>
</feature>